<organism evidence="1 2">
    <name type="scientific">Nocardiopsis suaedae</name>
    <dbReference type="NCBI Taxonomy" id="3018444"/>
    <lineage>
        <taxon>Bacteria</taxon>
        <taxon>Bacillati</taxon>
        <taxon>Actinomycetota</taxon>
        <taxon>Actinomycetes</taxon>
        <taxon>Streptosporangiales</taxon>
        <taxon>Nocardiopsidaceae</taxon>
        <taxon>Nocardiopsis</taxon>
    </lineage>
</organism>
<comment type="caution">
    <text evidence="1">The sequence shown here is derived from an EMBL/GenBank/DDBJ whole genome shotgun (WGS) entry which is preliminary data.</text>
</comment>
<keyword evidence="2" id="KW-1185">Reference proteome</keyword>
<evidence type="ECO:0000313" key="2">
    <source>
        <dbReference type="Proteomes" id="UP001165685"/>
    </source>
</evidence>
<proteinExistence type="predicted"/>
<reference evidence="1" key="1">
    <citation type="submission" date="2023-01" db="EMBL/GenBank/DDBJ databases">
        <title>Draft genome sequence of Nocardiopsis sp. LSu2-4 isolated from halophytes.</title>
        <authorList>
            <person name="Duangmal K."/>
            <person name="Chantavorakit T."/>
        </authorList>
    </citation>
    <scope>NUCLEOTIDE SEQUENCE</scope>
    <source>
        <strain evidence="1">LSu2-4</strain>
    </source>
</reference>
<gene>
    <name evidence="1" type="ORF">O4U47_11735</name>
</gene>
<evidence type="ECO:0008006" key="3">
    <source>
        <dbReference type="Google" id="ProtNLM"/>
    </source>
</evidence>
<dbReference type="RefSeq" id="WP_270677827.1">
    <property type="nucleotide sequence ID" value="NZ_JAQFWP010000017.1"/>
</dbReference>
<dbReference type="EMBL" id="JAQFWP010000017">
    <property type="protein sequence ID" value="MDA2805181.1"/>
    <property type="molecule type" value="Genomic_DNA"/>
</dbReference>
<evidence type="ECO:0000313" key="1">
    <source>
        <dbReference type="EMBL" id="MDA2805181.1"/>
    </source>
</evidence>
<dbReference type="Proteomes" id="UP001165685">
    <property type="component" value="Unassembled WGS sequence"/>
</dbReference>
<protein>
    <recommendedName>
        <fullName evidence="3">DUF3558 domain-containing protein</fullName>
    </recommendedName>
</protein>
<sequence length="210" mass="22102">MVNEPRSNRGCAVAAVTAIAATALALLVGGVWAVVALVTMDKGFERLPECAAAEGEALEELVPGFEAGIDEAIDGLPEPQREGVQCRWETTADSPHTPAAARVVLVRAEPDAQTSGEEAAAGLLEGGSERRDRTALSGMGDEAYSWFEPDSEPLGWGCVGTRTANLYAETCYTTSADFAGTESVSEADLVDGAKRLAKELQAELDTQREE</sequence>
<name>A0ABT4TKF6_9ACTN</name>
<accession>A0ABT4TKF6</accession>